<sequence>MALKKIEANTKLAQKEETVAKKTSTIKKVKVKSLQTKFGDLTVFTQSMKISDVLYIYYVAVRGRDEEEGAVQRVLNKQRIAAIKKYILEGNIFYSTFILNWTDTKVKPIFSNDEIIIPIIPFSAQAIDGQHRLVGLQEAIKENPEIGEKEIIVTLSLNLSTKDAARIFVNINSEQKPVPKSLIYDLFGEIENDTNHSINRATDIAEELNDNIESPFYKAIKYPGQGKGVGFVDLATVVSSLKKHLESDGVFASHKLTNLQNQKIVIMNYFTALKFYYDRENLWTNRAKNPFLTNAGFFGAIEHLIKNLLIKCAEKKSFKVDDFKSLLDLPKGELLQRSDLKNLEGKSQRKAIVDFLQDNYLKSLPNQDEYEF</sequence>
<accession>A0A511CF53</accession>
<reference evidence="1 4" key="2">
    <citation type="submission" date="2019-07" db="EMBL/GenBank/DDBJ databases">
        <title>Whole genome shotgun sequence of Flavobacterium glycines NBRC 105008.</title>
        <authorList>
            <person name="Hosoyama A."/>
            <person name="Uohara A."/>
            <person name="Ohji S."/>
            <person name="Ichikawa N."/>
        </authorList>
    </citation>
    <scope>NUCLEOTIDE SEQUENCE [LARGE SCALE GENOMIC DNA]</scope>
    <source>
        <strain evidence="1 4">NBRC 105008</strain>
    </source>
</reference>
<dbReference type="InterPro" id="IPR017601">
    <property type="entry name" value="DGQHR-contain_dom"/>
</dbReference>
<evidence type="ECO:0000313" key="2">
    <source>
        <dbReference type="EMBL" id="SDJ44165.1"/>
    </source>
</evidence>
<dbReference type="NCBIfam" id="TIGR03187">
    <property type="entry name" value="DGQHR"/>
    <property type="match status" value="1"/>
</dbReference>
<organism evidence="1 4">
    <name type="scientific">Flavobacterium glycines</name>
    <dbReference type="NCBI Taxonomy" id="551990"/>
    <lineage>
        <taxon>Bacteria</taxon>
        <taxon>Pseudomonadati</taxon>
        <taxon>Bacteroidota</taxon>
        <taxon>Flavobacteriia</taxon>
        <taxon>Flavobacteriales</taxon>
        <taxon>Flavobacteriaceae</taxon>
        <taxon>Flavobacterium</taxon>
    </lineage>
</organism>
<comment type="caution">
    <text evidence="1">The sequence shown here is derived from an EMBL/GenBank/DDBJ whole genome shotgun (WGS) entry which is preliminary data.</text>
</comment>
<proteinExistence type="predicted"/>
<evidence type="ECO:0000313" key="4">
    <source>
        <dbReference type="Proteomes" id="UP000321579"/>
    </source>
</evidence>
<dbReference type="Pfam" id="PF14072">
    <property type="entry name" value="DndB"/>
    <property type="match status" value="1"/>
</dbReference>
<keyword evidence="3" id="KW-1185">Reference proteome</keyword>
<evidence type="ECO:0000313" key="1">
    <source>
        <dbReference type="EMBL" id="GEL11267.1"/>
    </source>
</evidence>
<gene>
    <name evidence="1" type="ORF">FGL01_20060</name>
    <name evidence="2" type="ORF">SAMN05192550_2108</name>
</gene>
<dbReference type="Proteomes" id="UP000321579">
    <property type="component" value="Unassembled WGS sequence"/>
</dbReference>
<dbReference type="CDD" id="cd16413">
    <property type="entry name" value="DGQHR_domain"/>
    <property type="match status" value="1"/>
</dbReference>
<protein>
    <submittedName>
        <fullName evidence="1">DGQHR domain-containing protein</fullName>
    </submittedName>
</protein>
<evidence type="ECO:0000313" key="3">
    <source>
        <dbReference type="Proteomes" id="UP000182367"/>
    </source>
</evidence>
<name>A0A511CF53_9FLAO</name>
<dbReference type="Proteomes" id="UP000182367">
    <property type="component" value="Unassembled WGS sequence"/>
</dbReference>
<dbReference type="InterPro" id="IPR017642">
    <property type="entry name" value="DNA_S_mod_DndB"/>
</dbReference>
<dbReference type="EMBL" id="FNEO01000003">
    <property type="protein sequence ID" value="SDJ44165.1"/>
    <property type="molecule type" value="Genomic_DNA"/>
</dbReference>
<reference evidence="2 3" key="1">
    <citation type="submission" date="2016-10" db="EMBL/GenBank/DDBJ databases">
        <authorList>
            <person name="Varghese N."/>
            <person name="Submissions S."/>
        </authorList>
    </citation>
    <scope>NUCLEOTIDE SEQUENCE [LARGE SCALE GENOMIC DNA]</scope>
    <source>
        <strain evidence="2 3">Gm-149</strain>
    </source>
</reference>
<dbReference type="EMBL" id="BJVF01000003">
    <property type="protein sequence ID" value="GEL11267.1"/>
    <property type="molecule type" value="Genomic_DNA"/>
</dbReference>
<dbReference type="RefSeq" id="WP_083189132.1">
    <property type="nucleotide sequence ID" value="NZ_BJVF01000003.1"/>
</dbReference>
<dbReference type="AlphaFoldDB" id="A0A511CF53"/>